<sequence length="384" mass="42540">MQAWEQKLMAALPLARIDGRRKDIVPVYQIKGISKLVKLCLLKVQCFCDSLTSPPSERQLAKKPNKKQLSDVEKCRKCSRRGVITMEAAEDPADETEREEKEQSILKESVITSDTEPWQNSLDFHGLKRIGGVDLSYLKGDDTSACASLIVLSYPDLEVIYEDYQMVTLDAPYVAGFLAFREVPSLVEAVRRLQEKDANLMPQVLFVDGNGILHHRGFGVACHLGTLTGLPTIGVAKNLLQVDGLENNESHKEQAKELRNGGDFFYLKGSAGNVLGAALKSSQKSVKPIYISVGHKISLETAVPLVHSCCRYRVPEPTRQGLLEDVHQREVPGCFFTLVYLSENLSLLPSLQDHPGGSQKWETPSGSVSKFPGCCRSFSEPPRK</sequence>
<dbReference type="Proteomes" id="UP001176940">
    <property type="component" value="Unassembled WGS sequence"/>
</dbReference>
<keyword evidence="7" id="KW-1185">Reference proteome</keyword>
<dbReference type="PANTHER" id="PTHR28511:SF1">
    <property type="entry name" value="ENDONUCLEASE V"/>
    <property type="match status" value="1"/>
</dbReference>
<keyword evidence="4" id="KW-0255">Endonuclease</keyword>
<reference evidence="6" key="1">
    <citation type="submission" date="2023-07" db="EMBL/GenBank/DDBJ databases">
        <authorList>
            <person name="Stuckert A."/>
        </authorList>
    </citation>
    <scope>NUCLEOTIDE SEQUENCE</scope>
</reference>
<dbReference type="EMBL" id="CAUEEQ010078124">
    <property type="protein sequence ID" value="CAJ0967181.1"/>
    <property type="molecule type" value="Genomic_DNA"/>
</dbReference>
<keyword evidence="5" id="KW-0378">Hydrolase</keyword>
<evidence type="ECO:0000313" key="6">
    <source>
        <dbReference type="EMBL" id="CAJ0967181.1"/>
    </source>
</evidence>
<evidence type="ECO:0000256" key="1">
    <source>
        <dbReference type="ARBA" id="ARBA00004496"/>
    </source>
</evidence>
<name>A0ABN9MLA2_9NEOB</name>
<proteinExistence type="inferred from homology"/>
<evidence type="ECO:0000256" key="5">
    <source>
        <dbReference type="ARBA" id="ARBA00022801"/>
    </source>
</evidence>
<evidence type="ECO:0000256" key="3">
    <source>
        <dbReference type="ARBA" id="ARBA00022722"/>
    </source>
</evidence>
<dbReference type="CDD" id="cd06559">
    <property type="entry name" value="Endonuclease_V"/>
    <property type="match status" value="1"/>
</dbReference>
<dbReference type="InterPro" id="IPR007581">
    <property type="entry name" value="Endonuclease-V"/>
</dbReference>
<evidence type="ECO:0000256" key="2">
    <source>
        <dbReference type="ARBA" id="ARBA00022490"/>
    </source>
</evidence>
<dbReference type="Gene3D" id="3.30.2170.10">
    <property type="entry name" value="archaeoglobus fulgidus dsm 4304 superfamily"/>
    <property type="match status" value="1"/>
</dbReference>
<evidence type="ECO:0000313" key="7">
    <source>
        <dbReference type="Proteomes" id="UP001176940"/>
    </source>
</evidence>
<dbReference type="PANTHER" id="PTHR28511">
    <property type="entry name" value="ENDONUCLEASE V"/>
    <property type="match status" value="1"/>
</dbReference>
<protein>
    <recommendedName>
        <fullName evidence="8">Endonuclease V</fullName>
    </recommendedName>
</protein>
<comment type="subcellular location">
    <subcellularLocation>
        <location evidence="1">Cytoplasm</location>
    </subcellularLocation>
</comment>
<organism evidence="6 7">
    <name type="scientific">Ranitomeya imitator</name>
    <name type="common">mimic poison frog</name>
    <dbReference type="NCBI Taxonomy" id="111125"/>
    <lineage>
        <taxon>Eukaryota</taxon>
        <taxon>Metazoa</taxon>
        <taxon>Chordata</taxon>
        <taxon>Craniata</taxon>
        <taxon>Vertebrata</taxon>
        <taxon>Euteleostomi</taxon>
        <taxon>Amphibia</taxon>
        <taxon>Batrachia</taxon>
        <taxon>Anura</taxon>
        <taxon>Neobatrachia</taxon>
        <taxon>Hyloidea</taxon>
        <taxon>Dendrobatidae</taxon>
        <taxon>Dendrobatinae</taxon>
        <taxon>Ranitomeya</taxon>
    </lineage>
</organism>
<evidence type="ECO:0008006" key="8">
    <source>
        <dbReference type="Google" id="ProtNLM"/>
    </source>
</evidence>
<gene>
    <name evidence="6" type="ORF">RIMI_LOCUS22022321</name>
</gene>
<evidence type="ECO:0000256" key="4">
    <source>
        <dbReference type="ARBA" id="ARBA00022759"/>
    </source>
</evidence>
<dbReference type="HAMAP" id="MF_00801">
    <property type="entry name" value="Endonuclease_5"/>
    <property type="match status" value="1"/>
</dbReference>
<accession>A0ABN9MLA2</accession>
<keyword evidence="3" id="KW-0540">Nuclease</keyword>
<dbReference type="Pfam" id="PF04493">
    <property type="entry name" value="Endonuclease_5"/>
    <property type="match status" value="1"/>
</dbReference>
<comment type="caution">
    <text evidence="6">The sequence shown here is derived from an EMBL/GenBank/DDBJ whole genome shotgun (WGS) entry which is preliminary data.</text>
</comment>
<keyword evidence="2" id="KW-0963">Cytoplasm</keyword>